<dbReference type="Proteomes" id="UP001243989">
    <property type="component" value="Unassembled WGS sequence"/>
</dbReference>
<dbReference type="EMBL" id="JAHMHQ010000010">
    <property type="protein sequence ID" value="KAK1636745.1"/>
    <property type="molecule type" value="Genomic_DNA"/>
</dbReference>
<evidence type="ECO:0000313" key="2">
    <source>
        <dbReference type="EMBL" id="KAK1636745.1"/>
    </source>
</evidence>
<name>A0AAJ0EH92_9PEZI</name>
<accession>A0AAJ0EH92</accession>
<reference evidence="2" key="1">
    <citation type="submission" date="2021-06" db="EMBL/GenBank/DDBJ databases">
        <title>Comparative genomics, transcriptomics and evolutionary studies reveal genomic signatures of adaptation to plant cell wall in hemibiotrophic fungi.</title>
        <authorList>
            <consortium name="DOE Joint Genome Institute"/>
            <person name="Baroncelli R."/>
            <person name="Diaz J.F."/>
            <person name="Benocci T."/>
            <person name="Peng M."/>
            <person name="Battaglia E."/>
            <person name="Haridas S."/>
            <person name="Andreopoulos W."/>
            <person name="Labutti K."/>
            <person name="Pangilinan J."/>
            <person name="Floch G.L."/>
            <person name="Makela M.R."/>
            <person name="Henrissat B."/>
            <person name="Grigoriev I.V."/>
            <person name="Crouch J.A."/>
            <person name="De Vries R.P."/>
            <person name="Sukno S.A."/>
            <person name="Thon M.R."/>
        </authorList>
    </citation>
    <scope>NUCLEOTIDE SEQUENCE</scope>
    <source>
        <strain evidence="2">CBS 102054</strain>
    </source>
</reference>
<dbReference type="GeneID" id="85467837"/>
<evidence type="ECO:0000313" key="3">
    <source>
        <dbReference type="Proteomes" id="UP001243989"/>
    </source>
</evidence>
<evidence type="ECO:0000256" key="1">
    <source>
        <dbReference type="SAM" id="MobiDB-lite"/>
    </source>
</evidence>
<feature type="region of interest" description="Disordered" evidence="1">
    <location>
        <begin position="169"/>
        <end position="191"/>
    </location>
</feature>
<dbReference type="RefSeq" id="XP_060445352.1">
    <property type="nucleotide sequence ID" value="XM_060582975.1"/>
</dbReference>
<protein>
    <submittedName>
        <fullName evidence="2">Uncharacterized protein</fullName>
    </submittedName>
</protein>
<comment type="caution">
    <text evidence="2">The sequence shown here is derived from an EMBL/GenBank/DDBJ whole genome shotgun (WGS) entry which is preliminary data.</text>
</comment>
<proteinExistence type="predicted"/>
<keyword evidence="3" id="KW-1185">Reference proteome</keyword>
<gene>
    <name evidence="2" type="ORF">BDP81DRAFT_27704</name>
</gene>
<organism evidence="2 3">
    <name type="scientific">Colletotrichum phormii</name>
    <dbReference type="NCBI Taxonomy" id="359342"/>
    <lineage>
        <taxon>Eukaryota</taxon>
        <taxon>Fungi</taxon>
        <taxon>Dikarya</taxon>
        <taxon>Ascomycota</taxon>
        <taxon>Pezizomycotina</taxon>
        <taxon>Sordariomycetes</taxon>
        <taxon>Hypocreomycetidae</taxon>
        <taxon>Glomerellales</taxon>
        <taxon>Glomerellaceae</taxon>
        <taxon>Colletotrichum</taxon>
        <taxon>Colletotrichum acutatum species complex</taxon>
    </lineage>
</organism>
<sequence>MCLLAGMRGSAPLKGVCVLLEAASRGRVGNLSKGWGLAARYVVEREGGERRVAAVEQWTLWELDVIKVVGGRQSRRWFDFLWGKGLAGEGSVGRMKVGNVSVGCKSGKRKKSGLMMLSLEKRRKRERPAWRRGTGGEKMTYRCLTRLLFSICLAASYNLGWNVNQSCRKENGEKGEWAPTRKRPGEEERVR</sequence>
<dbReference type="AlphaFoldDB" id="A0AAJ0EH92"/>